<comment type="caution">
    <text evidence="9">The sequence shown here is derived from an EMBL/GenBank/DDBJ whole genome shotgun (WGS) entry which is preliminary data.</text>
</comment>
<evidence type="ECO:0000256" key="3">
    <source>
        <dbReference type="ARBA" id="ARBA00022490"/>
    </source>
</evidence>
<keyword evidence="4 7" id="KW-0479">Metal-binding</keyword>
<evidence type="ECO:0000256" key="6">
    <source>
        <dbReference type="ARBA" id="ARBA00022801"/>
    </source>
</evidence>
<keyword evidence="5 7" id="KW-0547">Nucleotide-binding</keyword>
<evidence type="ECO:0000313" key="10">
    <source>
        <dbReference type="Proteomes" id="UP000060487"/>
    </source>
</evidence>
<comment type="function">
    <text evidence="7">Nucleotidase that shows phosphatase activity on nucleoside 5'-monophosphates.</text>
</comment>
<dbReference type="NCBIfam" id="NF001490">
    <property type="entry name" value="PRK00346.1-4"/>
    <property type="match status" value="1"/>
</dbReference>
<comment type="cofactor">
    <cofactor evidence="7">
        <name>a divalent metal cation</name>
        <dbReference type="ChEBI" id="CHEBI:60240"/>
    </cofactor>
    <text evidence="7">Binds 1 divalent metal cation per subunit.</text>
</comment>
<keyword evidence="6 7" id="KW-0378">Hydrolase</keyword>
<evidence type="ECO:0000256" key="2">
    <source>
        <dbReference type="ARBA" id="ARBA00011062"/>
    </source>
</evidence>
<dbReference type="InterPro" id="IPR030048">
    <property type="entry name" value="SurE"/>
</dbReference>
<gene>
    <name evidence="7 9" type="primary">surE</name>
    <name evidence="9" type="ORF">ASN18_2567</name>
</gene>
<evidence type="ECO:0000256" key="7">
    <source>
        <dbReference type="HAMAP-Rule" id="MF_00060"/>
    </source>
</evidence>
<comment type="subcellular location">
    <subcellularLocation>
        <location evidence="7">Cytoplasm</location>
    </subcellularLocation>
</comment>
<comment type="catalytic activity">
    <reaction evidence="1 7">
        <text>a ribonucleoside 5'-phosphate + H2O = a ribonucleoside + phosphate</text>
        <dbReference type="Rhea" id="RHEA:12484"/>
        <dbReference type="ChEBI" id="CHEBI:15377"/>
        <dbReference type="ChEBI" id="CHEBI:18254"/>
        <dbReference type="ChEBI" id="CHEBI:43474"/>
        <dbReference type="ChEBI" id="CHEBI:58043"/>
        <dbReference type="EC" id="3.1.3.5"/>
    </reaction>
</comment>
<feature type="domain" description="Survival protein SurE-like phosphatase/nucleotidase" evidence="8">
    <location>
        <begin position="4"/>
        <end position="182"/>
    </location>
</feature>
<evidence type="ECO:0000256" key="1">
    <source>
        <dbReference type="ARBA" id="ARBA00000815"/>
    </source>
</evidence>
<proteinExistence type="inferred from homology"/>
<dbReference type="InterPro" id="IPR002828">
    <property type="entry name" value="SurE-like_Pase/nucleotidase"/>
</dbReference>
<dbReference type="PANTHER" id="PTHR30457">
    <property type="entry name" value="5'-NUCLEOTIDASE SURE"/>
    <property type="match status" value="1"/>
</dbReference>
<feature type="binding site" evidence="7">
    <location>
        <position position="92"/>
    </location>
    <ligand>
        <name>a divalent metal cation</name>
        <dbReference type="ChEBI" id="CHEBI:60240"/>
    </ligand>
</feature>
<dbReference type="Pfam" id="PF01975">
    <property type="entry name" value="SurE"/>
    <property type="match status" value="1"/>
</dbReference>
<evidence type="ECO:0000313" key="9">
    <source>
        <dbReference type="EMBL" id="KWT82060.1"/>
    </source>
</evidence>
<accession>A0ABR5SCP0</accession>
<keyword evidence="10" id="KW-1185">Reference proteome</keyword>
<feature type="binding site" evidence="7">
    <location>
        <position position="9"/>
    </location>
    <ligand>
        <name>a divalent metal cation</name>
        <dbReference type="ChEBI" id="CHEBI:60240"/>
    </ligand>
</feature>
<dbReference type="PANTHER" id="PTHR30457:SF12">
    <property type="entry name" value="5'_3'-NUCLEOTIDASE SURE"/>
    <property type="match status" value="1"/>
</dbReference>
<dbReference type="InterPro" id="IPR036523">
    <property type="entry name" value="SurE-like_sf"/>
</dbReference>
<comment type="similarity">
    <text evidence="2 7">Belongs to the SurE nucleotidase family.</text>
</comment>
<dbReference type="HAMAP" id="MF_00060">
    <property type="entry name" value="SurE"/>
    <property type="match status" value="1"/>
</dbReference>
<dbReference type="EMBL" id="LNQR01000092">
    <property type="protein sequence ID" value="KWT82060.1"/>
    <property type="molecule type" value="Genomic_DNA"/>
</dbReference>
<organism evidence="9 10">
    <name type="scientific">Candidatus Magnetominusculus xianensis</name>
    <dbReference type="NCBI Taxonomy" id="1748249"/>
    <lineage>
        <taxon>Bacteria</taxon>
        <taxon>Pseudomonadati</taxon>
        <taxon>Nitrospirota</taxon>
        <taxon>Nitrospiria</taxon>
        <taxon>Nitrospirales</taxon>
        <taxon>Nitrospiraceae</taxon>
        <taxon>Candidatus Magnetominusculus</taxon>
    </lineage>
</organism>
<dbReference type="EC" id="3.1.3.5" evidence="7"/>
<dbReference type="SUPFAM" id="SSF64167">
    <property type="entry name" value="SurE-like"/>
    <property type="match status" value="1"/>
</dbReference>
<feature type="binding site" evidence="7">
    <location>
        <position position="40"/>
    </location>
    <ligand>
        <name>a divalent metal cation</name>
        <dbReference type="ChEBI" id="CHEBI:60240"/>
    </ligand>
</feature>
<dbReference type="GO" id="GO:0008253">
    <property type="term" value="F:5'-nucleotidase activity"/>
    <property type="evidence" value="ECO:0007669"/>
    <property type="project" value="UniProtKB-EC"/>
</dbReference>
<evidence type="ECO:0000259" key="8">
    <source>
        <dbReference type="Pfam" id="PF01975"/>
    </source>
</evidence>
<dbReference type="Proteomes" id="UP000060487">
    <property type="component" value="Unassembled WGS sequence"/>
</dbReference>
<reference evidence="9 10" key="1">
    <citation type="submission" date="2015-11" db="EMBL/GenBank/DDBJ databases">
        <authorList>
            <person name="Lin W."/>
        </authorList>
    </citation>
    <scope>NUCLEOTIDE SEQUENCE [LARGE SCALE GENOMIC DNA]</scope>
    <source>
        <strain evidence="9 10">HCH-1</strain>
    </source>
</reference>
<dbReference type="Gene3D" id="3.40.1210.10">
    <property type="entry name" value="Survival protein SurE-like phosphatase/nucleotidase"/>
    <property type="match status" value="1"/>
</dbReference>
<dbReference type="RefSeq" id="WP_085053195.1">
    <property type="nucleotide sequence ID" value="NZ_LNQR01000092.1"/>
</dbReference>
<evidence type="ECO:0000256" key="4">
    <source>
        <dbReference type="ARBA" id="ARBA00022723"/>
    </source>
</evidence>
<sequence length="248" mass="26808">MALILVTNDDGVLSEGLTALFEAMSGVAEAVIVAPDTERSATSHSLTMHRPLRVTEVRENVYAINGTPTDCVTLGIGKILKCKPDLVASGINKGGNLGDDITYSGTVSAAIEGTILGVPSFAISMLWDDSGFHFNTAAAFAKKIAMNIIGKGLPRDTLLNVNVPNTSSIRGVKFTKQGKRVYCNSIQETYDPWGKKHFWIGGGSPSWEEDENTDFLAVESGYISVTPLHLDLTNYDALKNIKNEWKEL</sequence>
<evidence type="ECO:0000256" key="5">
    <source>
        <dbReference type="ARBA" id="ARBA00022741"/>
    </source>
</evidence>
<keyword evidence="3 7" id="KW-0963">Cytoplasm</keyword>
<name>A0ABR5SCP0_9BACT</name>
<feature type="binding site" evidence="7">
    <location>
        <position position="10"/>
    </location>
    <ligand>
        <name>a divalent metal cation</name>
        <dbReference type="ChEBI" id="CHEBI:60240"/>
    </ligand>
</feature>
<dbReference type="NCBIfam" id="TIGR00087">
    <property type="entry name" value="surE"/>
    <property type="match status" value="1"/>
</dbReference>
<protein>
    <recommendedName>
        <fullName evidence="7">5'-nucleotidase SurE</fullName>
        <ecNumber evidence="7">3.1.3.5</ecNumber>
    </recommendedName>
    <alternativeName>
        <fullName evidence="7">Nucleoside 5'-monophosphate phosphohydrolase</fullName>
    </alternativeName>
</protein>